<organism evidence="2 3">
    <name type="scientific">Streptomyces smyrnaeus</name>
    <dbReference type="NCBI Taxonomy" id="1387713"/>
    <lineage>
        <taxon>Bacteria</taxon>
        <taxon>Bacillati</taxon>
        <taxon>Actinomycetota</taxon>
        <taxon>Actinomycetes</taxon>
        <taxon>Kitasatosporales</taxon>
        <taxon>Streptomycetaceae</taxon>
        <taxon>Streptomyces</taxon>
    </lineage>
</organism>
<dbReference type="EMBL" id="JAFFZM010000013">
    <property type="protein sequence ID" value="MBO8200860.1"/>
    <property type="molecule type" value="Genomic_DNA"/>
</dbReference>
<dbReference type="Proteomes" id="UP000721954">
    <property type="component" value="Unassembled WGS sequence"/>
</dbReference>
<dbReference type="GeneID" id="96261192"/>
<reference evidence="2 3" key="1">
    <citation type="submission" date="2021-02" db="EMBL/GenBank/DDBJ databases">
        <title>Streptomyces spirodelae sp. nov., isolated from duckweed.</title>
        <authorList>
            <person name="Saimee Y."/>
            <person name="Duangmal K."/>
        </authorList>
    </citation>
    <scope>NUCLEOTIDE SEQUENCE [LARGE SCALE GENOMIC DNA]</scope>
    <source>
        <strain evidence="2 3">DSM 42105</strain>
    </source>
</reference>
<protein>
    <recommendedName>
        <fullName evidence="4">DNA-binding protein</fullName>
    </recommendedName>
</protein>
<dbReference type="RefSeq" id="WP_209212482.1">
    <property type="nucleotide sequence ID" value="NZ_JAFFZM010000013.1"/>
</dbReference>
<proteinExistence type="predicted"/>
<evidence type="ECO:0008006" key="4">
    <source>
        <dbReference type="Google" id="ProtNLM"/>
    </source>
</evidence>
<gene>
    <name evidence="2" type="ORF">JW613_21475</name>
</gene>
<keyword evidence="3" id="KW-1185">Reference proteome</keyword>
<feature type="region of interest" description="Disordered" evidence="1">
    <location>
        <begin position="1030"/>
        <end position="1050"/>
    </location>
</feature>
<evidence type="ECO:0000256" key="1">
    <source>
        <dbReference type="SAM" id="MobiDB-lite"/>
    </source>
</evidence>
<comment type="caution">
    <text evidence="2">The sequence shown here is derived from an EMBL/GenBank/DDBJ whole genome shotgun (WGS) entry which is preliminary data.</text>
</comment>
<evidence type="ECO:0000313" key="3">
    <source>
        <dbReference type="Proteomes" id="UP000721954"/>
    </source>
</evidence>
<accession>A0ABS3XZV4</accession>
<sequence length="1229" mass="135351">MTSDRIALDTGLAPAGTSGGEPVTARRYTHPLLGTRPVVRLTGQAAAPGEDQVLAAAGFSAPDAGPPVAAGYRQEPGYPAWAVLHDPAHADAALAAAPEMARAERLAGPKPGPALDLYGQIAATLPNSHLPAYWEQVGRAFIAAGRLRQAAMMFGRARQADQYLPSVDPTRQRTVFLEFALAGALSVKDIKTYVADLGKRRGDPVEAYQELRELAVRRTLGGLPPWPEVLKQLTKLAKAAGLDVAAEHGSMLELLVEAPALWRASDGFWTSQRKTWLAAVATSDAVKQRLVWQLVDLPYSDMDAWWIAFLDEAGAFDQLGEDTGRWLTAMLRRYRGPGERPPKAPKELLDLLPRLAERISPEEGPLRLGYGTAKEYRIDAGVIGGCLAAGIPVPDPDPKLLLGHWWEHDRVDLEALSADDRFTDLLVHSLLEDKWSDERWKREWAIEPLRPSLRWIIDDRLNCATSGTLQSALDAFDWLYATLSRRAVAELPDLPGRLARIDFVAPLTRTLRAGVLDELGWDALDKAAGELKGEDNWCRASWPILTVHDRRKAIAIGPGGRIAEHRLVVPKGAEQFNYDVRAFFSEGEFQVFHAVNQDQSVYWSGAPAEVHTERVTSWKWRYGEKTRSGYTFLGPRARRFVGHRLLTVGERRVGPEGHMFHDGRTYWWYTGVDKESRVVRPVDLATEQLGEPGLPAFLDPSLLGEDEGWLIENSSLAPVIAGTATSPLGTDGTHLGFRVAYDRLTGQVRYHRIDGVHGTALPMTGYLPHARWSSKPPIPWGLLDVPGSDRRLLLDGGYDVTARDPETGAAHWRVYMMDQDWIVNHPSPMAAGTRRMPPKAFWHFLTPRDLPGSRALREISEDTVRALLAATATSISALRKALGLLLPEVSHQLLLDGLTGFFQETNRRIQHRDRLLKVLDRQTPRLLEVPEADLDGALDGLVSFYSEGTGGTVRQIELASAFFTGSIDGETVMAHWSVHGSHYDWTELVGRIGGLGIRAASAVTPAEHRTAVIGLLRFWASSPLTDPALHRGLLDPGEDGDEEPPAAQSTAEGKLLPLDIAMHFGDWARSQAARNYRIKAFLQRGDPPRPEGFVDIRPVARGWATVKRLRLLADELERREPVPFDPDAAACLAKAADLDHAEAALWLTGLPGVDSGGVRTDECLSPDTRAALGLKVTEAADACERLRRMPTEARLELYDAAMPNDPGQLWNQHMMAERLAEAFRRSPSG</sequence>
<feature type="region of interest" description="Disordered" evidence="1">
    <location>
        <begin position="1"/>
        <end position="25"/>
    </location>
</feature>
<name>A0ABS3XZV4_9ACTN</name>
<evidence type="ECO:0000313" key="2">
    <source>
        <dbReference type="EMBL" id="MBO8200860.1"/>
    </source>
</evidence>